<comment type="function">
    <text evidence="6">Ferredoxins are iron-sulfur proteins that transfer electrons in a wide variety of metabolic reactions.</text>
</comment>
<dbReference type="PANTHER" id="PTHR36923:SF3">
    <property type="entry name" value="FERREDOXIN"/>
    <property type="match status" value="1"/>
</dbReference>
<keyword evidence="3 6" id="KW-0249">Electron transport</keyword>
<keyword evidence="1 6" id="KW-0813">Transport</keyword>
<evidence type="ECO:0000313" key="9">
    <source>
        <dbReference type="Proteomes" id="UP000183255"/>
    </source>
</evidence>
<keyword evidence="4 6" id="KW-0408">Iron</keyword>
<dbReference type="GO" id="GO:0005506">
    <property type="term" value="F:iron ion binding"/>
    <property type="evidence" value="ECO:0007669"/>
    <property type="project" value="UniProtKB-UniRule"/>
</dbReference>
<dbReference type="Proteomes" id="UP000183255">
    <property type="component" value="Unassembled WGS sequence"/>
</dbReference>
<dbReference type="AlphaFoldDB" id="A0A1G8PHX2"/>
<evidence type="ECO:0000259" key="7">
    <source>
        <dbReference type="PROSITE" id="PS51379"/>
    </source>
</evidence>
<evidence type="ECO:0000256" key="5">
    <source>
        <dbReference type="ARBA" id="ARBA00023014"/>
    </source>
</evidence>
<evidence type="ECO:0000256" key="1">
    <source>
        <dbReference type="ARBA" id="ARBA00022448"/>
    </source>
</evidence>
<evidence type="ECO:0000256" key="3">
    <source>
        <dbReference type="ARBA" id="ARBA00022982"/>
    </source>
</evidence>
<feature type="domain" description="4Fe-4S ferredoxin-type" evidence="7">
    <location>
        <begin position="1"/>
        <end position="29"/>
    </location>
</feature>
<dbReference type="InterPro" id="IPR001080">
    <property type="entry name" value="3Fe4S_ferredoxin"/>
</dbReference>
<reference evidence="8 9" key="1">
    <citation type="submission" date="2016-10" db="EMBL/GenBank/DDBJ databases">
        <authorList>
            <person name="de Groot N.N."/>
        </authorList>
    </citation>
    <scope>NUCLEOTIDE SEQUENCE [LARGE SCALE GENOMIC DNA]</scope>
    <source>
        <strain evidence="8 9">CGMCC 1.5058</strain>
    </source>
</reference>
<dbReference type="InterPro" id="IPR017896">
    <property type="entry name" value="4Fe4S_Fe-S-bd"/>
</dbReference>
<dbReference type="GO" id="GO:0009055">
    <property type="term" value="F:electron transfer activity"/>
    <property type="evidence" value="ECO:0007669"/>
    <property type="project" value="UniProtKB-UniRule"/>
</dbReference>
<gene>
    <name evidence="8" type="ORF">SAMN05421804_105105</name>
</gene>
<dbReference type="EMBL" id="FNDZ01000005">
    <property type="protein sequence ID" value="SDI91855.1"/>
    <property type="molecule type" value="Genomic_DNA"/>
</dbReference>
<dbReference type="InterPro" id="IPR051269">
    <property type="entry name" value="Fe-S_cluster_ET"/>
</dbReference>
<keyword evidence="2 6" id="KW-0479">Metal-binding</keyword>
<organism evidence="8 9">
    <name type="scientific">Proteiniclasticum ruminis</name>
    <dbReference type="NCBI Taxonomy" id="398199"/>
    <lineage>
        <taxon>Bacteria</taxon>
        <taxon>Bacillati</taxon>
        <taxon>Bacillota</taxon>
        <taxon>Clostridia</taxon>
        <taxon>Eubacteriales</taxon>
        <taxon>Clostridiaceae</taxon>
        <taxon>Proteiniclasticum</taxon>
    </lineage>
</organism>
<evidence type="ECO:0000256" key="6">
    <source>
        <dbReference type="RuleBase" id="RU368020"/>
    </source>
</evidence>
<dbReference type="GO" id="GO:0051536">
    <property type="term" value="F:iron-sulfur cluster binding"/>
    <property type="evidence" value="ECO:0007669"/>
    <property type="project" value="UniProtKB-KW"/>
</dbReference>
<protein>
    <recommendedName>
        <fullName evidence="6">Ferredoxin</fullName>
    </recommendedName>
</protein>
<dbReference type="PROSITE" id="PS51379">
    <property type="entry name" value="4FE4S_FER_2"/>
    <property type="match status" value="1"/>
</dbReference>
<dbReference type="RefSeq" id="WP_031576532.1">
    <property type="nucleotide sequence ID" value="NZ_FNDZ01000005.1"/>
</dbReference>
<dbReference type="PANTHER" id="PTHR36923">
    <property type="entry name" value="FERREDOXIN"/>
    <property type="match status" value="1"/>
</dbReference>
<proteinExistence type="predicted"/>
<name>A0A1G8PHX2_9CLOT</name>
<sequence>MKPSVDQDLCIGCGVCPSVAPSIFDMNDDGKAYAIVDEVPAGEEDLAQEAAESCPVAAITVE</sequence>
<dbReference type="PRINTS" id="PR00352">
    <property type="entry name" value="3FE4SFRDOXIN"/>
</dbReference>
<dbReference type="SUPFAM" id="SSF54862">
    <property type="entry name" value="4Fe-4S ferredoxins"/>
    <property type="match status" value="1"/>
</dbReference>
<dbReference type="Gene3D" id="3.30.70.20">
    <property type="match status" value="1"/>
</dbReference>
<accession>A0A1G8PHX2</accession>
<dbReference type="Pfam" id="PF13370">
    <property type="entry name" value="Fer4_13"/>
    <property type="match status" value="1"/>
</dbReference>
<evidence type="ECO:0000256" key="2">
    <source>
        <dbReference type="ARBA" id="ARBA00022723"/>
    </source>
</evidence>
<keyword evidence="5 6" id="KW-0411">Iron-sulfur</keyword>
<evidence type="ECO:0000256" key="4">
    <source>
        <dbReference type="ARBA" id="ARBA00023004"/>
    </source>
</evidence>
<evidence type="ECO:0000313" key="8">
    <source>
        <dbReference type="EMBL" id="SDI91855.1"/>
    </source>
</evidence>